<evidence type="ECO:0000313" key="3">
    <source>
        <dbReference type="Proteomes" id="UP000486351"/>
    </source>
</evidence>
<sequence>MVRETRSEHDEFYARLATRSPADRQRIVAEHRAHLNGDSATDADFGDDKESAGPAGLVTTQKVVPAKKPAYLPPPRGKDASYLAAAKKKMEDRLAAEAAAAKRSSVGKKGRGKAKTPGRRPVTKKQAAEDARREKKEKEAKAMARAEAAASRRAAEKERERTRGVEKERSGAEARKQALADIQKARDDAARKRKTPPSAKARAKEKQRKKISPHVADDENDADDESTASASGDVVVHHSTVDGRRSDTTPSADTMGPARARAVRSLTMESSNDAEVETAVVLDADVDGSSFVESPVNGMDSDMDGDGADYEDWFVETEGVVQPLEDRGGPEDESDVASGSDDGLDGAALLRRQKKRAQRKLQRERLHASLAKLTRDWETTTCNWDTLTPDEMLVLAQDEVALKKMRIDGWDFDPETQPRHDEAYPGLSTGEYGPTEETLETDSESSTGIHQT</sequence>
<accession>A0A6G0QZ43</accession>
<feature type="compositionally biased region" description="Basic and acidic residues" evidence="1">
    <location>
        <begin position="21"/>
        <end position="35"/>
    </location>
</feature>
<feature type="compositionally biased region" description="Basic residues" evidence="1">
    <location>
        <begin position="191"/>
        <end position="212"/>
    </location>
</feature>
<feature type="region of interest" description="Disordered" evidence="1">
    <location>
        <begin position="1"/>
        <end position="258"/>
    </location>
</feature>
<comment type="caution">
    <text evidence="2">The sequence shown here is derived from an EMBL/GenBank/DDBJ whole genome shotgun (WGS) entry which is preliminary data.</text>
</comment>
<feature type="compositionally biased region" description="Basic and acidic residues" evidence="1">
    <location>
        <begin position="126"/>
        <end position="144"/>
    </location>
</feature>
<feature type="compositionally biased region" description="Basic residues" evidence="1">
    <location>
        <begin position="351"/>
        <end position="360"/>
    </location>
</feature>
<dbReference type="EMBL" id="QXFY01001769">
    <property type="protein sequence ID" value="KAE9309901.1"/>
    <property type="molecule type" value="Genomic_DNA"/>
</dbReference>
<feature type="compositionally biased region" description="Basic and acidic residues" evidence="1">
    <location>
        <begin position="153"/>
        <end position="190"/>
    </location>
</feature>
<evidence type="ECO:0000256" key="1">
    <source>
        <dbReference type="SAM" id="MobiDB-lite"/>
    </source>
</evidence>
<feature type="region of interest" description="Disordered" evidence="1">
    <location>
        <begin position="322"/>
        <end position="361"/>
    </location>
</feature>
<gene>
    <name evidence="2" type="ORF">PF008_g20582</name>
</gene>
<protein>
    <submittedName>
        <fullName evidence="2">Uncharacterized protein</fullName>
    </submittedName>
</protein>
<feature type="compositionally biased region" description="Basic residues" evidence="1">
    <location>
        <begin position="105"/>
        <end position="123"/>
    </location>
</feature>
<dbReference type="AlphaFoldDB" id="A0A6G0QZ43"/>
<evidence type="ECO:0000313" key="2">
    <source>
        <dbReference type="EMBL" id="KAE9309901.1"/>
    </source>
</evidence>
<feature type="region of interest" description="Disordered" evidence="1">
    <location>
        <begin position="409"/>
        <end position="452"/>
    </location>
</feature>
<proteinExistence type="predicted"/>
<name>A0A6G0QZ43_9STRA</name>
<organism evidence="2 3">
    <name type="scientific">Phytophthora fragariae</name>
    <dbReference type="NCBI Taxonomy" id="53985"/>
    <lineage>
        <taxon>Eukaryota</taxon>
        <taxon>Sar</taxon>
        <taxon>Stramenopiles</taxon>
        <taxon>Oomycota</taxon>
        <taxon>Peronosporomycetes</taxon>
        <taxon>Peronosporales</taxon>
        <taxon>Peronosporaceae</taxon>
        <taxon>Phytophthora</taxon>
    </lineage>
</organism>
<reference evidence="2 3" key="1">
    <citation type="submission" date="2018-09" db="EMBL/GenBank/DDBJ databases">
        <title>Genomic investigation of the strawberry pathogen Phytophthora fragariae indicates pathogenicity is determined by transcriptional variation in three key races.</title>
        <authorList>
            <person name="Adams T.M."/>
            <person name="Armitage A.D."/>
            <person name="Sobczyk M.K."/>
            <person name="Bates H.J."/>
            <person name="Dunwell J.M."/>
            <person name="Nellist C.F."/>
            <person name="Harrison R.J."/>
        </authorList>
    </citation>
    <scope>NUCLEOTIDE SEQUENCE [LARGE SCALE GENOMIC DNA]</scope>
    <source>
        <strain evidence="2 3">NOV-77</strain>
    </source>
</reference>
<feature type="compositionally biased region" description="Basic and acidic residues" evidence="1">
    <location>
        <begin position="235"/>
        <end position="247"/>
    </location>
</feature>
<feature type="region of interest" description="Disordered" evidence="1">
    <location>
        <begin position="289"/>
        <end position="309"/>
    </location>
</feature>
<dbReference type="Proteomes" id="UP000486351">
    <property type="component" value="Unassembled WGS sequence"/>
</dbReference>
<feature type="compositionally biased region" description="Basic and acidic residues" evidence="1">
    <location>
        <begin position="1"/>
        <end position="13"/>
    </location>
</feature>